<evidence type="ECO:0000256" key="6">
    <source>
        <dbReference type="ARBA" id="ARBA00023098"/>
    </source>
</evidence>
<dbReference type="PROSITE" id="PS50035">
    <property type="entry name" value="PLD"/>
    <property type="match status" value="2"/>
</dbReference>
<dbReference type="Pfam" id="PF13091">
    <property type="entry name" value="PLDc_2"/>
    <property type="match status" value="1"/>
</dbReference>
<proteinExistence type="inferred from homology"/>
<comment type="similarity">
    <text evidence="2 7">Belongs to the phospholipase D family.</text>
</comment>
<dbReference type="FunFam" id="3.30.870.10:FF:000011">
    <property type="entry name" value="Phospholipase"/>
    <property type="match status" value="1"/>
</dbReference>
<dbReference type="GO" id="GO:0009395">
    <property type="term" value="P:phospholipid catabolic process"/>
    <property type="evidence" value="ECO:0007669"/>
    <property type="project" value="TreeGrafter"/>
</dbReference>
<evidence type="ECO:0000256" key="7">
    <source>
        <dbReference type="PIRNR" id="PIRNR009376"/>
    </source>
</evidence>
<accession>A0A0C3BS76</accession>
<evidence type="ECO:0000256" key="8">
    <source>
        <dbReference type="SAM" id="MobiDB-lite"/>
    </source>
</evidence>
<dbReference type="FunCoup" id="A0A0C3BS76">
    <property type="interactions" value="446"/>
</dbReference>
<dbReference type="Pfam" id="PF00614">
    <property type="entry name" value="PLDc"/>
    <property type="match status" value="1"/>
</dbReference>
<feature type="domain" description="PLD phosphodiesterase" evidence="10">
    <location>
        <begin position="553"/>
        <end position="580"/>
    </location>
</feature>
<protein>
    <recommendedName>
        <fullName evidence="7">Phospholipase</fullName>
        <ecNumber evidence="7">3.1.4.4</ecNumber>
    </recommendedName>
</protein>
<feature type="domain" description="PH" evidence="9">
    <location>
        <begin position="243"/>
        <end position="425"/>
    </location>
</feature>
<evidence type="ECO:0000313" key="12">
    <source>
        <dbReference type="Proteomes" id="UP000054166"/>
    </source>
</evidence>
<dbReference type="CDD" id="cd06093">
    <property type="entry name" value="PX_domain"/>
    <property type="match status" value="1"/>
</dbReference>
<dbReference type="STRING" id="765440.A0A0C3BS76"/>
<evidence type="ECO:0000259" key="9">
    <source>
        <dbReference type="PROSITE" id="PS50003"/>
    </source>
</evidence>
<dbReference type="InterPro" id="IPR036871">
    <property type="entry name" value="PX_dom_sf"/>
</dbReference>
<dbReference type="CDD" id="cd09138">
    <property type="entry name" value="PLDc_vPLD1_2_yPLD_like_1"/>
    <property type="match status" value="1"/>
</dbReference>
<feature type="region of interest" description="Disordered" evidence="8">
    <location>
        <begin position="949"/>
        <end position="974"/>
    </location>
</feature>
<dbReference type="SMART" id="SM00155">
    <property type="entry name" value="PLDc"/>
    <property type="match status" value="2"/>
</dbReference>
<reference evidence="11 12" key="1">
    <citation type="submission" date="2014-04" db="EMBL/GenBank/DDBJ databases">
        <authorList>
            <consortium name="DOE Joint Genome Institute"/>
            <person name="Kuo A."/>
            <person name="Tarkka M."/>
            <person name="Buscot F."/>
            <person name="Kohler A."/>
            <person name="Nagy L.G."/>
            <person name="Floudas D."/>
            <person name="Copeland A."/>
            <person name="Barry K.W."/>
            <person name="Cichocki N."/>
            <person name="Veneault-Fourrey C."/>
            <person name="LaButti K."/>
            <person name="Lindquist E.A."/>
            <person name="Lipzen A."/>
            <person name="Lundell T."/>
            <person name="Morin E."/>
            <person name="Murat C."/>
            <person name="Sun H."/>
            <person name="Tunlid A."/>
            <person name="Henrissat B."/>
            <person name="Grigoriev I.V."/>
            <person name="Hibbett D.S."/>
            <person name="Martin F."/>
            <person name="Nordberg H.P."/>
            <person name="Cantor M.N."/>
            <person name="Hua S.X."/>
        </authorList>
    </citation>
    <scope>NUCLEOTIDE SEQUENCE [LARGE SCALE GENOMIC DNA]</scope>
    <source>
        <strain evidence="11 12">F 1598</strain>
    </source>
</reference>
<dbReference type="EMBL" id="KN832975">
    <property type="protein sequence ID" value="KIM89383.1"/>
    <property type="molecule type" value="Genomic_DNA"/>
</dbReference>
<gene>
    <name evidence="11" type="ORF">PILCRDRAFT_768925</name>
</gene>
<dbReference type="InterPro" id="IPR001736">
    <property type="entry name" value="PLipase_D/transphosphatidylase"/>
</dbReference>
<dbReference type="GO" id="GO:0035556">
    <property type="term" value="P:intracellular signal transduction"/>
    <property type="evidence" value="ECO:0007669"/>
    <property type="project" value="InterPro"/>
</dbReference>
<keyword evidence="3" id="KW-0677">Repeat</keyword>
<dbReference type="PANTHER" id="PTHR18896:SF76">
    <property type="entry name" value="PHOSPHOLIPASE"/>
    <property type="match status" value="1"/>
</dbReference>
<dbReference type="HOGENOM" id="CLU_000690_3_2_1"/>
<feature type="domain" description="PLD phosphodiesterase" evidence="10">
    <location>
        <begin position="849"/>
        <end position="876"/>
    </location>
</feature>
<feature type="compositionally biased region" description="Basic and acidic residues" evidence="8">
    <location>
        <begin position="1250"/>
        <end position="1262"/>
    </location>
</feature>
<feature type="region of interest" description="Disordered" evidence="8">
    <location>
        <begin position="325"/>
        <end position="388"/>
    </location>
</feature>
<feature type="region of interest" description="Disordered" evidence="8">
    <location>
        <begin position="1057"/>
        <end position="1157"/>
    </location>
</feature>
<dbReference type="EC" id="3.1.4.4" evidence="7"/>
<dbReference type="GO" id="GO:0006654">
    <property type="term" value="P:phosphatidic acid biosynthetic process"/>
    <property type="evidence" value="ECO:0007669"/>
    <property type="project" value="InterPro"/>
</dbReference>
<keyword evidence="6" id="KW-0443">Lipid metabolism</keyword>
<keyword evidence="12" id="KW-1185">Reference proteome</keyword>
<dbReference type="SMART" id="SM00233">
    <property type="entry name" value="PH"/>
    <property type="match status" value="1"/>
</dbReference>
<dbReference type="OrthoDB" id="14911at2759"/>
<dbReference type="PANTHER" id="PTHR18896">
    <property type="entry name" value="PHOSPHOLIPASE D"/>
    <property type="match status" value="1"/>
</dbReference>
<dbReference type="SUPFAM" id="SSF64268">
    <property type="entry name" value="PX domain"/>
    <property type="match status" value="1"/>
</dbReference>
<name>A0A0C3BS76_PILCF</name>
<dbReference type="InterPro" id="IPR001849">
    <property type="entry name" value="PH_domain"/>
</dbReference>
<evidence type="ECO:0000256" key="1">
    <source>
        <dbReference type="ARBA" id="ARBA00000798"/>
    </source>
</evidence>
<evidence type="ECO:0000313" key="11">
    <source>
        <dbReference type="EMBL" id="KIM89383.1"/>
    </source>
</evidence>
<feature type="compositionally biased region" description="Low complexity" evidence="8">
    <location>
        <begin position="332"/>
        <end position="346"/>
    </location>
</feature>
<dbReference type="InterPro" id="IPR016555">
    <property type="entry name" value="PLipase_D_euk"/>
</dbReference>
<feature type="compositionally biased region" description="Basic and acidic residues" evidence="8">
    <location>
        <begin position="367"/>
        <end position="388"/>
    </location>
</feature>
<dbReference type="Proteomes" id="UP000054166">
    <property type="component" value="Unassembled WGS sequence"/>
</dbReference>
<feature type="region of interest" description="Disordered" evidence="8">
    <location>
        <begin position="1212"/>
        <end position="1287"/>
    </location>
</feature>
<evidence type="ECO:0000259" key="10">
    <source>
        <dbReference type="PROSITE" id="PS50035"/>
    </source>
</evidence>
<organism evidence="11 12">
    <name type="scientific">Piloderma croceum (strain F 1598)</name>
    <dbReference type="NCBI Taxonomy" id="765440"/>
    <lineage>
        <taxon>Eukaryota</taxon>
        <taxon>Fungi</taxon>
        <taxon>Dikarya</taxon>
        <taxon>Basidiomycota</taxon>
        <taxon>Agaricomycotina</taxon>
        <taxon>Agaricomycetes</taxon>
        <taxon>Agaricomycetidae</taxon>
        <taxon>Atheliales</taxon>
        <taxon>Atheliaceae</taxon>
        <taxon>Piloderma</taxon>
    </lineage>
</organism>
<dbReference type="InParanoid" id="A0A0C3BS76"/>
<evidence type="ECO:0000256" key="3">
    <source>
        <dbReference type="ARBA" id="ARBA00022737"/>
    </source>
</evidence>
<comment type="catalytic activity">
    <reaction evidence="1 7">
        <text>a 1,2-diacyl-sn-glycero-3-phosphocholine + H2O = a 1,2-diacyl-sn-glycero-3-phosphate + choline + H(+)</text>
        <dbReference type="Rhea" id="RHEA:14445"/>
        <dbReference type="ChEBI" id="CHEBI:15354"/>
        <dbReference type="ChEBI" id="CHEBI:15377"/>
        <dbReference type="ChEBI" id="CHEBI:15378"/>
        <dbReference type="ChEBI" id="CHEBI:57643"/>
        <dbReference type="ChEBI" id="CHEBI:58608"/>
        <dbReference type="EC" id="3.1.4.4"/>
    </reaction>
</comment>
<evidence type="ECO:0000256" key="5">
    <source>
        <dbReference type="ARBA" id="ARBA00022963"/>
    </source>
</evidence>
<evidence type="ECO:0000256" key="2">
    <source>
        <dbReference type="ARBA" id="ARBA00008664"/>
    </source>
</evidence>
<evidence type="ECO:0000256" key="4">
    <source>
        <dbReference type="ARBA" id="ARBA00022801"/>
    </source>
</evidence>
<keyword evidence="4 7" id="KW-0378">Hydrolase</keyword>
<dbReference type="GO" id="GO:0004630">
    <property type="term" value="F:phospholipase D activity"/>
    <property type="evidence" value="ECO:0007669"/>
    <property type="project" value="UniProtKB-UniRule"/>
</dbReference>
<sequence>MDEEIPSEQAAEKPERVVQRSYSLPHRRPDKTVRGTAKWGRLRSLLPIVTNQGKSLPGGQATITPQNVNITDELMVGGLSTMMLRLWFERDEKDRRRIPILFHRLRIRISDSLHPMHGHKSVFRIECEYANGAARWVIYRQLRDFISLHTHYTFSNAYNRNIDAMPEFPRTSLPYFKFLKRESQENRDGEVGQADFARMQREVLENYLINLIRAVMFHPTANRLAGFLEVSALSISLAPTGGSQAKAGYLRIDAAGNKGGGFGRKSAGWVEKKEHRWCAVRESYLVVMEQPGELTVWDVFLIDSDFKIERPTRYYRQGLNLLHSTSDEKDSSVSSGSSTSSLEPSGAPTPMLDPSTNTNPLELPDEMNERRTRAGEDDQKKKKKRTGDVSKHTFYIENSQMRLKLFARNERQMLQWITALEKVAASSPYAGSNRFDSFSPTRMNVAAQWLVDGRDYFWNLSRAILLARETIYIHDWWLSPELQLRRPNKDKYRIDKLLERKAKEGVKIHIIVYQEVSNKTTPVDSNYTKQRLTALHENIMVQRSPSHFQTGTFYWAHHEKLCVIDQTIAFMGGLDLCFGRWDTPQHIIIDDTEVGPETSEIWPGKDYSNPRVLDFHTLNKPEEDMYDRTKIPRMPWHDVGMQVVGQPARDLCRHFVQRWNYLLRIKNHTRVMPFLLPPPEFRPGELAAMGLTGTCEMQICRSAGPWSMGTPSRIEHSIQNAYLKAIQLSEHFVYIENQFFITFTTVNDVKIENRIGDALVHRIIRAHREGTPWKCCIVIPLLPGFPFPVEVGDASALRIILECQNRTIGRGPNSIFSRIRKEGIDPDDYISFFSLRNWAKMRGDVLTTEMVYIHGKICIVDDRLAIIGSANINERSQRGDRDSELAAVIRDTDMIDGLMAGKPFKVGRFAHTLRMRLMREHVGVDVDAMSEADLMASEPVKPDYEQMEWDPDAEQQHGQESGVTRVKKSQQRTPVSAVLHDVADGLEQAIHGTGEAGSGGAAKALHKVGLKSRGLDAMAGDEALEEERMTYTRDGQKVPGFADAVVPTLEEKAVQEHIAPKPQQANGSPVRDKQQHAESSPEQARTEDGELYGAPADASKSPQYDDEPPHERSGVVDASDQEQAAVEARANLRKNLTGKSNGKAWTLPTPTPKVDPQGFEDPISDKFWKNVWVACAVHNTEIYRKVFHAVPDDLVTTWKQYKEFVAYHERLNKPTKDQGNTEPVARVPSEHANDDSLGLQPAHDAAGEESGEHGRECSDYRMDGQASFNGSGTPNKDAGERKPARGLEPFEMWEREEMEQLLGELRGHLVVYPNRFLEGEDVANNFLFPADR</sequence>
<dbReference type="Gene3D" id="3.30.870.10">
    <property type="entry name" value="Endonuclease Chain A"/>
    <property type="match status" value="2"/>
</dbReference>
<dbReference type="InterPro" id="IPR025202">
    <property type="entry name" value="PLD-like_dom"/>
</dbReference>
<dbReference type="PIRSF" id="PIRSF009376">
    <property type="entry name" value="Phospholipase_D_euk"/>
    <property type="match status" value="1"/>
</dbReference>
<reference evidence="12" key="2">
    <citation type="submission" date="2015-01" db="EMBL/GenBank/DDBJ databases">
        <title>Evolutionary Origins and Diversification of the Mycorrhizal Mutualists.</title>
        <authorList>
            <consortium name="DOE Joint Genome Institute"/>
            <consortium name="Mycorrhizal Genomics Consortium"/>
            <person name="Kohler A."/>
            <person name="Kuo A."/>
            <person name="Nagy L.G."/>
            <person name="Floudas D."/>
            <person name="Copeland A."/>
            <person name="Barry K.W."/>
            <person name="Cichocki N."/>
            <person name="Veneault-Fourrey C."/>
            <person name="LaButti K."/>
            <person name="Lindquist E.A."/>
            <person name="Lipzen A."/>
            <person name="Lundell T."/>
            <person name="Morin E."/>
            <person name="Murat C."/>
            <person name="Riley R."/>
            <person name="Ohm R."/>
            <person name="Sun H."/>
            <person name="Tunlid A."/>
            <person name="Henrissat B."/>
            <person name="Grigoriev I.V."/>
            <person name="Hibbett D.S."/>
            <person name="Martin F."/>
        </authorList>
    </citation>
    <scope>NUCLEOTIDE SEQUENCE [LARGE SCALE GENOMIC DNA]</scope>
    <source>
        <strain evidence="12">F 1598</strain>
    </source>
</reference>
<dbReference type="InterPro" id="IPR015679">
    <property type="entry name" value="PLipase_D_fam"/>
</dbReference>
<dbReference type="SUPFAM" id="SSF56024">
    <property type="entry name" value="Phospholipase D/nuclease"/>
    <property type="match status" value="2"/>
</dbReference>
<feature type="region of interest" description="Disordered" evidence="8">
    <location>
        <begin position="1"/>
        <end position="30"/>
    </location>
</feature>
<keyword evidence="5 7" id="KW-0442">Lipid degradation</keyword>
<dbReference type="PROSITE" id="PS50003">
    <property type="entry name" value="PH_DOMAIN"/>
    <property type="match status" value="1"/>
</dbReference>
<dbReference type="GO" id="GO:0035091">
    <property type="term" value="F:phosphatidylinositol binding"/>
    <property type="evidence" value="ECO:0007669"/>
    <property type="project" value="InterPro"/>
</dbReference>
<dbReference type="CDD" id="cd09141">
    <property type="entry name" value="PLDc_vPLD1_2_yPLD_like_2"/>
    <property type="match status" value="1"/>
</dbReference>